<dbReference type="Gene3D" id="3.60.120.10">
    <property type="entry name" value="Anthranilate synthase"/>
    <property type="match status" value="1"/>
</dbReference>
<dbReference type="InterPro" id="IPR005801">
    <property type="entry name" value="ADC_synthase"/>
</dbReference>
<dbReference type="PRINTS" id="PR00095">
    <property type="entry name" value="ANTSNTHASEI"/>
</dbReference>
<dbReference type="InterPro" id="IPR005802">
    <property type="entry name" value="ADC_synth_comp_1"/>
</dbReference>
<reference evidence="3" key="1">
    <citation type="journal article" date="2019" name="Int. J. Syst. Evol. Microbiol.">
        <title>The Global Catalogue of Microorganisms (GCM) 10K type strain sequencing project: providing services to taxonomists for standard genome sequencing and annotation.</title>
        <authorList>
            <consortium name="The Broad Institute Genomics Platform"/>
            <consortium name="The Broad Institute Genome Sequencing Center for Infectious Disease"/>
            <person name="Wu L."/>
            <person name="Ma J."/>
        </authorList>
    </citation>
    <scope>NUCLEOTIDE SEQUENCE [LARGE SCALE GENOMIC DNA]</scope>
    <source>
        <strain evidence="3">JCM 18423</strain>
    </source>
</reference>
<proteinExistence type="predicted"/>
<sequence length="371" mass="41581">MFCRFENRLEQTALTFAQPTTKITAYNAADLEQAWRRIDTAHQAGHWVVLVLNYELGAHLLALPFARPSTTPLLSAYVFAQAHYTTPWLAHPSSPISLEAQATIRRHDYLKQVESIQRGIREGLFYQINHTIPIQIQSTATPQQLYTQLATAHPVEYGAYLEDGERCILSFSPELFVRRQDNTLTVKPMKGTAARHNDPARDQAAAHQLRHSAKDIAENIMIVDLLRNDLGRIADTGSVQVRQLLNVEAYPSVWTMTSTIEATTSHHSLAHLLTALFPCGSITGTPKIAAMQCIHELEQRERGIYCGSLGWLAPNGDLQLNVAIRTIEYTSKQHAQFGVGGAIVIDSDPYQEWEECLWKARVLGTPISYEE</sequence>
<protein>
    <submittedName>
        <fullName evidence="2">Aminodeoxychorismate synthase component I</fullName>
    </submittedName>
</protein>
<dbReference type="Pfam" id="PF00425">
    <property type="entry name" value="Chorismate_bind"/>
    <property type="match status" value="1"/>
</dbReference>
<dbReference type="SUPFAM" id="SSF56322">
    <property type="entry name" value="ADC synthase"/>
    <property type="match status" value="1"/>
</dbReference>
<evidence type="ECO:0000313" key="2">
    <source>
        <dbReference type="EMBL" id="GAA5087302.1"/>
    </source>
</evidence>
<dbReference type="PANTHER" id="PTHR11236">
    <property type="entry name" value="AMINOBENZOATE/ANTHRANILATE SYNTHASE"/>
    <property type="match status" value="1"/>
</dbReference>
<dbReference type="Proteomes" id="UP001500227">
    <property type="component" value="Unassembled WGS sequence"/>
</dbReference>
<name>A0ABP9M2T6_9BURK</name>
<accession>A0ABP9M2T6</accession>
<organism evidence="2 3">
    <name type="scientific">Paenalcaligenes hermetiae</name>
    <dbReference type="NCBI Taxonomy" id="1157987"/>
    <lineage>
        <taxon>Bacteria</taxon>
        <taxon>Pseudomonadati</taxon>
        <taxon>Pseudomonadota</taxon>
        <taxon>Betaproteobacteria</taxon>
        <taxon>Burkholderiales</taxon>
        <taxon>Alcaligenaceae</taxon>
        <taxon>Paenalcaligenes</taxon>
    </lineage>
</organism>
<evidence type="ECO:0000313" key="3">
    <source>
        <dbReference type="Proteomes" id="UP001500227"/>
    </source>
</evidence>
<evidence type="ECO:0000259" key="1">
    <source>
        <dbReference type="Pfam" id="PF00425"/>
    </source>
</evidence>
<dbReference type="NCBIfam" id="TIGR00553">
    <property type="entry name" value="pabB"/>
    <property type="match status" value="1"/>
</dbReference>
<dbReference type="InterPro" id="IPR015890">
    <property type="entry name" value="Chorismate_C"/>
</dbReference>
<comment type="caution">
    <text evidence="2">The sequence shown here is derived from an EMBL/GenBank/DDBJ whole genome shotgun (WGS) entry which is preliminary data.</text>
</comment>
<dbReference type="PANTHER" id="PTHR11236:SF50">
    <property type="entry name" value="AMINODEOXYCHORISMATE SYNTHASE COMPONENT 1"/>
    <property type="match status" value="1"/>
</dbReference>
<dbReference type="InterPro" id="IPR019999">
    <property type="entry name" value="Anth_synth_I-like"/>
</dbReference>
<feature type="domain" description="Chorismate-utilising enzyme C-terminal" evidence="1">
    <location>
        <begin position="106"/>
        <end position="359"/>
    </location>
</feature>
<dbReference type="RefSeq" id="WP_345369757.1">
    <property type="nucleotide sequence ID" value="NZ_BAABKD010000007.1"/>
</dbReference>
<dbReference type="EMBL" id="BAABKD010000007">
    <property type="protein sequence ID" value="GAA5087302.1"/>
    <property type="molecule type" value="Genomic_DNA"/>
</dbReference>
<gene>
    <name evidence="2" type="ORF">GCM10023337_07580</name>
</gene>
<keyword evidence="3" id="KW-1185">Reference proteome</keyword>